<dbReference type="EMBL" id="JBFSSG010000001">
    <property type="protein sequence ID" value="MEZ8719524.1"/>
    <property type="molecule type" value="Genomic_DNA"/>
</dbReference>
<feature type="compositionally biased region" description="Basic residues" evidence="1">
    <location>
        <begin position="53"/>
        <end position="62"/>
    </location>
</feature>
<accession>A0ABV4MQV9</accession>
<dbReference type="Proteomes" id="UP001570071">
    <property type="component" value="Unassembled WGS sequence"/>
</dbReference>
<comment type="caution">
    <text evidence="2">The sequence shown here is derived from an EMBL/GenBank/DDBJ whole genome shotgun (WGS) entry which is preliminary data.</text>
</comment>
<reference evidence="2 3" key="1">
    <citation type="journal article" date="2024" name="ISME J.">
        <title>Tailless and filamentous prophages are predominant in marine Vibrio.</title>
        <authorList>
            <person name="Steensen K."/>
            <person name="Seneca J."/>
            <person name="Bartlau N."/>
            <person name="Yu X.A."/>
            <person name="Hussain F.A."/>
            <person name="Polz M.F."/>
        </authorList>
    </citation>
    <scope>NUCLEOTIDE SEQUENCE [LARGE SCALE GENOMIC DNA]</scope>
    <source>
        <strain evidence="2 3">10N.239.312.F12</strain>
    </source>
</reference>
<evidence type="ECO:0000256" key="1">
    <source>
        <dbReference type="SAM" id="MobiDB-lite"/>
    </source>
</evidence>
<keyword evidence="3" id="KW-1185">Reference proteome</keyword>
<evidence type="ECO:0000313" key="2">
    <source>
        <dbReference type="EMBL" id="MEZ8719524.1"/>
    </source>
</evidence>
<gene>
    <name evidence="2" type="ORF">AB6D66_00500</name>
</gene>
<evidence type="ECO:0000313" key="3">
    <source>
        <dbReference type="Proteomes" id="UP001570071"/>
    </source>
</evidence>
<sequence length="88" mass="9881">MKGNDDCDNENEIMPMALAIESLCRRHRALNSNAKKSTHNSEGESNKSFMGKSHLKKLRKQAARCQATKDRFSGKTGKTAPIMFHDET</sequence>
<organism evidence="2 3">
    <name type="scientific">Vibrio pomeroyi</name>
    <dbReference type="NCBI Taxonomy" id="198832"/>
    <lineage>
        <taxon>Bacteria</taxon>
        <taxon>Pseudomonadati</taxon>
        <taxon>Pseudomonadota</taxon>
        <taxon>Gammaproteobacteria</taxon>
        <taxon>Vibrionales</taxon>
        <taxon>Vibrionaceae</taxon>
        <taxon>Vibrio</taxon>
    </lineage>
</organism>
<protein>
    <submittedName>
        <fullName evidence="2">Uncharacterized protein</fullName>
    </submittedName>
</protein>
<proteinExistence type="predicted"/>
<feature type="region of interest" description="Disordered" evidence="1">
    <location>
        <begin position="31"/>
        <end position="88"/>
    </location>
</feature>
<name>A0ABV4MQV9_9VIBR</name>
<dbReference type="RefSeq" id="WP_269337284.1">
    <property type="nucleotide sequence ID" value="NZ_JBFSSG010000001.1"/>
</dbReference>